<evidence type="ECO:0008006" key="5">
    <source>
        <dbReference type="Google" id="ProtNLM"/>
    </source>
</evidence>
<keyword evidence="2" id="KW-0732">Signal</keyword>
<organism evidence="3 4">
    <name type="scientific">Streptomyces chromofuscus</name>
    <dbReference type="NCBI Taxonomy" id="42881"/>
    <lineage>
        <taxon>Bacteria</taxon>
        <taxon>Bacillati</taxon>
        <taxon>Actinomycetota</taxon>
        <taxon>Actinomycetes</taxon>
        <taxon>Kitasatosporales</taxon>
        <taxon>Streptomycetaceae</taxon>
        <taxon>Streptomyces</taxon>
    </lineage>
</organism>
<evidence type="ECO:0000256" key="1">
    <source>
        <dbReference type="SAM" id="MobiDB-lite"/>
    </source>
</evidence>
<keyword evidence="4" id="KW-1185">Reference proteome</keyword>
<feature type="region of interest" description="Disordered" evidence="1">
    <location>
        <begin position="28"/>
        <end position="63"/>
    </location>
</feature>
<reference evidence="3 4" key="1">
    <citation type="submission" date="2020-10" db="EMBL/GenBank/DDBJ databases">
        <title>Streptomyces chromofuscus complate genome analysis.</title>
        <authorList>
            <person name="Anwar N."/>
        </authorList>
    </citation>
    <scope>NUCLEOTIDE SEQUENCE [LARGE SCALE GENOMIC DNA]</scope>
    <source>
        <strain evidence="3 4">DSM 40273</strain>
    </source>
</reference>
<gene>
    <name evidence="3" type="ORF">IPT68_09360</name>
</gene>
<accession>A0A7M2TBK8</accession>
<dbReference type="Proteomes" id="UP000594008">
    <property type="component" value="Chromosome"/>
</dbReference>
<feature type="compositionally biased region" description="Polar residues" evidence="1">
    <location>
        <begin position="31"/>
        <end position="48"/>
    </location>
</feature>
<name>A0A7M2TBK8_STRCW</name>
<dbReference type="AlphaFoldDB" id="A0A7M2TBK8"/>
<evidence type="ECO:0000313" key="4">
    <source>
        <dbReference type="Proteomes" id="UP000594008"/>
    </source>
</evidence>
<feature type="compositionally biased region" description="Low complexity" evidence="1">
    <location>
        <begin position="49"/>
        <end position="63"/>
    </location>
</feature>
<sequence>MATGGPTRSAALGLLLLTGALVTGCAGPASGRTSDTTAGHTSDAASAQTSRVAPASPSPRATTPAEVCARIVAYWSREVLDDGSYGDYQSMGLSNGQYDILRNVVDAARTERERQGRAAAEQLIDRQARVRCAGRYRDGGPTGGPWS</sequence>
<proteinExistence type="predicted"/>
<dbReference type="EMBL" id="CP063374">
    <property type="protein sequence ID" value="QOV46086.1"/>
    <property type="molecule type" value="Genomic_DNA"/>
</dbReference>
<dbReference type="KEGG" id="schf:IPT68_09360"/>
<feature type="chain" id="PRO_5030688639" description="Lipoprotein" evidence="2">
    <location>
        <begin position="32"/>
        <end position="147"/>
    </location>
</feature>
<protein>
    <recommendedName>
        <fullName evidence="5">Lipoprotein</fullName>
    </recommendedName>
</protein>
<evidence type="ECO:0000256" key="2">
    <source>
        <dbReference type="SAM" id="SignalP"/>
    </source>
</evidence>
<feature type="signal peptide" evidence="2">
    <location>
        <begin position="1"/>
        <end position="31"/>
    </location>
</feature>
<dbReference type="RefSeq" id="WP_189698913.1">
    <property type="nucleotide sequence ID" value="NZ_BMTA01000010.1"/>
</dbReference>
<evidence type="ECO:0000313" key="3">
    <source>
        <dbReference type="EMBL" id="QOV46086.1"/>
    </source>
</evidence>